<dbReference type="PANTHER" id="PTHR42878:SF15">
    <property type="entry name" value="BACTERIOPHYTOCHROME"/>
    <property type="match status" value="1"/>
</dbReference>
<dbReference type="PRINTS" id="PR01033">
    <property type="entry name" value="PHYTOCHROME"/>
</dbReference>
<dbReference type="AlphaFoldDB" id="A0A495PKM9"/>
<dbReference type="GO" id="GO:0000156">
    <property type="term" value="F:phosphorelay response regulator activity"/>
    <property type="evidence" value="ECO:0007669"/>
    <property type="project" value="TreeGrafter"/>
</dbReference>
<dbReference type="EMBL" id="RBLG01000003">
    <property type="protein sequence ID" value="RKS50536.1"/>
    <property type="molecule type" value="Genomic_DNA"/>
</dbReference>
<evidence type="ECO:0000313" key="16">
    <source>
        <dbReference type="Proteomes" id="UP000276282"/>
    </source>
</evidence>
<dbReference type="GO" id="GO:0000155">
    <property type="term" value="F:phosphorelay sensor kinase activity"/>
    <property type="evidence" value="ECO:0007669"/>
    <property type="project" value="InterPro"/>
</dbReference>
<evidence type="ECO:0000256" key="6">
    <source>
        <dbReference type="ARBA" id="ARBA00022553"/>
    </source>
</evidence>
<evidence type="ECO:0000256" key="9">
    <source>
        <dbReference type="ARBA" id="ARBA00022777"/>
    </source>
</evidence>
<keyword evidence="10" id="KW-0157">Chromophore</keyword>
<proteinExistence type="inferred from homology"/>
<evidence type="ECO:0000256" key="2">
    <source>
        <dbReference type="ARBA" id="ARBA00006402"/>
    </source>
</evidence>
<dbReference type="Pfam" id="PF00360">
    <property type="entry name" value="PHY"/>
    <property type="match status" value="1"/>
</dbReference>
<name>A0A495PKM9_9FLAO</name>
<dbReference type="Gene3D" id="3.30.565.10">
    <property type="entry name" value="Histidine kinase-like ATPase, C-terminal domain"/>
    <property type="match status" value="1"/>
</dbReference>
<dbReference type="Gene3D" id="1.10.287.130">
    <property type="match status" value="1"/>
</dbReference>
<dbReference type="SUPFAM" id="SSF55785">
    <property type="entry name" value="PYP-like sensor domain (PAS domain)"/>
    <property type="match status" value="1"/>
</dbReference>
<dbReference type="InterPro" id="IPR016132">
    <property type="entry name" value="Phyto_chromo_attachment"/>
</dbReference>
<evidence type="ECO:0000256" key="5">
    <source>
        <dbReference type="ARBA" id="ARBA00022543"/>
    </source>
</evidence>
<evidence type="ECO:0000256" key="7">
    <source>
        <dbReference type="ARBA" id="ARBA00022606"/>
    </source>
</evidence>
<dbReference type="PANTHER" id="PTHR42878">
    <property type="entry name" value="TWO-COMPONENT HISTIDINE KINASE"/>
    <property type="match status" value="1"/>
</dbReference>
<dbReference type="InterPro" id="IPR036890">
    <property type="entry name" value="HATPase_C_sf"/>
</dbReference>
<feature type="domain" description="Phytochrome chromophore attachment site" evidence="13">
    <location>
        <begin position="138"/>
        <end position="296"/>
    </location>
</feature>
<comment type="subunit">
    <text evidence="3">Homodimer.</text>
</comment>
<evidence type="ECO:0000313" key="15">
    <source>
        <dbReference type="EMBL" id="RKS50536.1"/>
    </source>
</evidence>
<dbReference type="Pfam" id="PF01590">
    <property type="entry name" value="GAF"/>
    <property type="match status" value="1"/>
</dbReference>
<dbReference type="GO" id="GO:0006355">
    <property type="term" value="P:regulation of DNA-templated transcription"/>
    <property type="evidence" value="ECO:0007669"/>
    <property type="project" value="InterPro"/>
</dbReference>
<evidence type="ECO:0000259" key="13">
    <source>
        <dbReference type="PROSITE" id="PS50046"/>
    </source>
</evidence>
<protein>
    <recommendedName>
        <fullName evidence="4">histidine kinase</fullName>
        <ecNumber evidence="4">2.7.13.3</ecNumber>
    </recommendedName>
</protein>
<dbReference type="Gene3D" id="3.30.450.20">
    <property type="entry name" value="PAS domain"/>
    <property type="match status" value="1"/>
</dbReference>
<dbReference type="InterPro" id="IPR035965">
    <property type="entry name" value="PAS-like_dom_sf"/>
</dbReference>
<accession>A0A495PKM9</accession>
<dbReference type="Pfam" id="PF02518">
    <property type="entry name" value="HATPase_c"/>
    <property type="match status" value="1"/>
</dbReference>
<dbReference type="CDD" id="cd00130">
    <property type="entry name" value="PAS"/>
    <property type="match status" value="1"/>
</dbReference>
<dbReference type="SUPFAM" id="SSF47384">
    <property type="entry name" value="Homodimeric domain of signal transducing histidine kinase"/>
    <property type="match status" value="1"/>
</dbReference>
<comment type="similarity">
    <text evidence="2">In the N-terminal section; belongs to the phytochrome family.</text>
</comment>
<evidence type="ECO:0000259" key="14">
    <source>
        <dbReference type="PROSITE" id="PS50109"/>
    </source>
</evidence>
<dbReference type="Pfam" id="PF00512">
    <property type="entry name" value="HisKA"/>
    <property type="match status" value="1"/>
</dbReference>
<dbReference type="EC" id="2.7.13.3" evidence="4"/>
<dbReference type="InterPro" id="IPR005467">
    <property type="entry name" value="His_kinase_dom"/>
</dbReference>
<evidence type="ECO:0000256" key="4">
    <source>
        <dbReference type="ARBA" id="ARBA00012438"/>
    </source>
</evidence>
<sequence>MDTHKTTITNCEKEPIHIIGRSQAHGVILVCNPISLEITQCTENAEQLFSLSVDHLLGQHLAILISSEKVNQIKEKLDQGKNLIPDEEVINNSKFLIIPHVSQGNLVLDFEPAGAGLNSSLNLNLLPAILSEIENTQSIPEMCKLAVSQIKHLFEYDRVMMYKFDDNWNGEVIAEVKEDHLESWLGLHYPARDIPKQARDIFLKQGVRIIGDVNFIPSKLIPEISPITNQPLDISRSELRSVSPIHIEYLQNMGVGASLTAAIILEGELWGLLACHHYSPKFINYHQRQTCKFITQVFSNSLTVKTTKTFLLQMEASDAIRKKLVLQMESISNIQDSLLNFSPKFTDIIECSGGAYYQEGKLKLVGITPQKEEVMDLLQNFIFKKDEEVFFTKSLGAQYSKAKSYTKLASGLLSLRLKDAKKSYILWFRPEISETVFWGGNPEKIGYVKEGIEYLSPRKSFEKWTQQNAGISKQWENYDLQAVAALQESITYIIVKKQRDEILHLNDQLVDANQELQTFSYSISHDLRAPLRGIDGYARILRDHHMEDLDDYSKKAIYTIVNSAEDMDRLIEDILAYSSVGRTNLKREILSLEKMIEDVLLKHNMAKHFPDTRIIVASEFPKIEADKRMISQLLNNLIGNAFKYSSKSEKPLVEIGYIKKEKENIYYVRDNGIGIDANLNHKIFDVFSRLAGDEYEGSGIGLAIAKKVVDIHKGELWLESELDKGTTFFFSIPSL</sequence>
<dbReference type="SUPFAM" id="SSF55874">
    <property type="entry name" value="ATPase domain of HSP90 chaperone/DNA topoisomerase II/histidine kinase"/>
    <property type="match status" value="1"/>
</dbReference>
<dbReference type="InterPro" id="IPR043150">
    <property type="entry name" value="Phytochrome_PHY_sf"/>
</dbReference>
<dbReference type="InterPro" id="IPR050351">
    <property type="entry name" value="BphY/WalK/GraS-like"/>
</dbReference>
<evidence type="ECO:0000256" key="11">
    <source>
        <dbReference type="ARBA" id="ARBA00023136"/>
    </source>
</evidence>
<dbReference type="SMART" id="SM00065">
    <property type="entry name" value="GAF"/>
    <property type="match status" value="1"/>
</dbReference>
<keyword evidence="7" id="KW-0716">Sensory transduction</keyword>
<dbReference type="GO" id="GO:0007234">
    <property type="term" value="P:osmosensory signaling via phosphorelay pathway"/>
    <property type="evidence" value="ECO:0007669"/>
    <property type="project" value="TreeGrafter"/>
</dbReference>
<keyword evidence="9 15" id="KW-0418">Kinase</keyword>
<dbReference type="GO" id="GO:0030295">
    <property type="term" value="F:protein kinase activator activity"/>
    <property type="evidence" value="ECO:0007669"/>
    <property type="project" value="TreeGrafter"/>
</dbReference>
<keyword evidence="16" id="KW-1185">Reference proteome</keyword>
<dbReference type="OrthoDB" id="9766459at2"/>
<dbReference type="GO" id="GO:0009881">
    <property type="term" value="F:photoreceptor activity"/>
    <property type="evidence" value="ECO:0007669"/>
    <property type="project" value="UniProtKB-KW"/>
</dbReference>
<feature type="domain" description="Histidine kinase" evidence="14">
    <location>
        <begin position="522"/>
        <end position="735"/>
    </location>
</feature>
<dbReference type="PROSITE" id="PS50046">
    <property type="entry name" value="PHYTOCHROME_2"/>
    <property type="match status" value="1"/>
</dbReference>
<evidence type="ECO:0000256" key="12">
    <source>
        <dbReference type="ARBA" id="ARBA00023170"/>
    </source>
</evidence>
<dbReference type="InterPro" id="IPR036097">
    <property type="entry name" value="HisK_dim/P_sf"/>
</dbReference>
<evidence type="ECO:0000256" key="1">
    <source>
        <dbReference type="ARBA" id="ARBA00000085"/>
    </source>
</evidence>
<comment type="caution">
    <text evidence="15">The sequence shown here is derived from an EMBL/GenBank/DDBJ whole genome shotgun (WGS) entry which is preliminary data.</text>
</comment>
<dbReference type="FunFam" id="3.30.565.10:FF:000006">
    <property type="entry name" value="Sensor histidine kinase WalK"/>
    <property type="match status" value="1"/>
</dbReference>
<dbReference type="Pfam" id="PF08446">
    <property type="entry name" value="PAS_2"/>
    <property type="match status" value="1"/>
</dbReference>
<organism evidence="15 16">
    <name type="scientific">Gillisia mitskevichiae</name>
    <dbReference type="NCBI Taxonomy" id="270921"/>
    <lineage>
        <taxon>Bacteria</taxon>
        <taxon>Pseudomonadati</taxon>
        <taxon>Bacteroidota</taxon>
        <taxon>Flavobacteriia</taxon>
        <taxon>Flavobacteriales</taxon>
        <taxon>Flavobacteriaceae</taxon>
        <taxon>Gillisia</taxon>
    </lineage>
</organism>
<evidence type="ECO:0000256" key="8">
    <source>
        <dbReference type="ARBA" id="ARBA00022679"/>
    </source>
</evidence>
<dbReference type="Gene3D" id="3.30.450.40">
    <property type="match status" value="1"/>
</dbReference>
<dbReference type="InterPro" id="IPR013654">
    <property type="entry name" value="PAS_2"/>
</dbReference>
<keyword evidence="12" id="KW-0675">Receptor</keyword>
<evidence type="ECO:0000256" key="10">
    <source>
        <dbReference type="ARBA" id="ARBA00022991"/>
    </source>
</evidence>
<dbReference type="InterPro" id="IPR029016">
    <property type="entry name" value="GAF-like_dom_sf"/>
</dbReference>
<dbReference type="Gene3D" id="3.30.450.270">
    <property type="match status" value="1"/>
</dbReference>
<keyword evidence="11" id="KW-0472">Membrane</keyword>
<dbReference type="InterPro" id="IPR003018">
    <property type="entry name" value="GAF"/>
</dbReference>
<dbReference type="SUPFAM" id="SSF55781">
    <property type="entry name" value="GAF domain-like"/>
    <property type="match status" value="2"/>
</dbReference>
<dbReference type="InterPro" id="IPR000014">
    <property type="entry name" value="PAS"/>
</dbReference>
<dbReference type="RefSeq" id="WP_121346140.1">
    <property type="nucleotide sequence ID" value="NZ_RBLG01000003.1"/>
</dbReference>
<dbReference type="PROSITE" id="PS50109">
    <property type="entry name" value="HIS_KIN"/>
    <property type="match status" value="1"/>
</dbReference>
<comment type="catalytic activity">
    <reaction evidence="1">
        <text>ATP + protein L-histidine = ADP + protein N-phospho-L-histidine.</text>
        <dbReference type="EC" id="2.7.13.3"/>
    </reaction>
</comment>
<dbReference type="InterPro" id="IPR001294">
    <property type="entry name" value="Phytochrome"/>
</dbReference>
<keyword evidence="6" id="KW-0597">Phosphoprotein</keyword>
<dbReference type="GO" id="GO:0009584">
    <property type="term" value="P:detection of visible light"/>
    <property type="evidence" value="ECO:0007669"/>
    <property type="project" value="InterPro"/>
</dbReference>
<keyword evidence="5" id="KW-0600">Photoreceptor protein</keyword>
<dbReference type="InterPro" id="IPR003594">
    <property type="entry name" value="HATPase_dom"/>
</dbReference>
<dbReference type="InterPro" id="IPR003661">
    <property type="entry name" value="HisK_dim/P_dom"/>
</dbReference>
<dbReference type="CDD" id="cd00082">
    <property type="entry name" value="HisKA"/>
    <property type="match status" value="1"/>
</dbReference>
<dbReference type="SMART" id="SM00388">
    <property type="entry name" value="HisKA"/>
    <property type="match status" value="1"/>
</dbReference>
<dbReference type="SMART" id="SM00387">
    <property type="entry name" value="HATPase_c"/>
    <property type="match status" value="1"/>
</dbReference>
<evidence type="ECO:0000256" key="3">
    <source>
        <dbReference type="ARBA" id="ARBA00011738"/>
    </source>
</evidence>
<keyword evidence="8" id="KW-0808">Transferase</keyword>
<dbReference type="Proteomes" id="UP000276282">
    <property type="component" value="Unassembled WGS sequence"/>
</dbReference>
<reference evidence="15 16" key="1">
    <citation type="submission" date="2018-10" db="EMBL/GenBank/DDBJ databases">
        <title>Genomic Encyclopedia of Archaeal and Bacterial Type Strains, Phase II (KMG-II): from individual species to whole genera.</title>
        <authorList>
            <person name="Goeker M."/>
        </authorList>
    </citation>
    <scope>NUCLEOTIDE SEQUENCE [LARGE SCALE GENOMIC DNA]</scope>
    <source>
        <strain evidence="15 16">DSM 19839</strain>
    </source>
</reference>
<dbReference type="GO" id="GO:0016020">
    <property type="term" value="C:membrane"/>
    <property type="evidence" value="ECO:0007669"/>
    <property type="project" value="UniProtKB-SubCell"/>
</dbReference>
<gene>
    <name evidence="15" type="ORF">BC962_2307</name>
</gene>
<dbReference type="InterPro" id="IPR013515">
    <property type="entry name" value="Phytochrome_cen-reg"/>
</dbReference>